<name>A0ABQ3H4W8_9NEIS</name>
<sequence>MAAPDPRHNVRTLAICQGLYTAAISIDLTLTGLAGYALAVDKRLATLPFSIIIVTAALTALVAASLLKRLGRRRGFVIGATAGMLGGLVSALAMFRHDFVLFCVGTAGIGVFQAFAQYYRLAAADESPRDAKARAIATVMTGGVLAALFGPLLARSAQGWFVAVPFAGAYLLAAALGLASLLLLLRYRESQHDTAEAVAYDAHRPLSNIVAQPVFVAAIANNLIAYAVMVCLMTATPLAMLACGFNVADGAGVIQWHMLGMFAPAFVSGRLITRFGVLPVSLSGALLLAASAVLGQASTALPAFYVALMLLGVGWNFMFVAGTTLLAQSYRPSERARTQGGSEFATSCAAALGSFIAAPWLQRYGWGTLNAAVLPLLLIPVLATLYWRFAPRPVVATA</sequence>
<evidence type="ECO:0000256" key="1">
    <source>
        <dbReference type="ARBA" id="ARBA00022692"/>
    </source>
</evidence>
<organism evidence="6 7">
    <name type="scientific">Jeongeupia chitinilytica</name>
    <dbReference type="NCBI Taxonomy" id="1041641"/>
    <lineage>
        <taxon>Bacteria</taxon>
        <taxon>Pseudomonadati</taxon>
        <taxon>Pseudomonadota</taxon>
        <taxon>Betaproteobacteria</taxon>
        <taxon>Neisseriales</taxon>
        <taxon>Chitinibacteraceae</taxon>
        <taxon>Jeongeupia</taxon>
    </lineage>
</organism>
<dbReference type="PANTHER" id="PTHR23534">
    <property type="entry name" value="MFS PERMEASE"/>
    <property type="match status" value="1"/>
</dbReference>
<dbReference type="PANTHER" id="PTHR23534:SF1">
    <property type="entry name" value="MAJOR FACILITATOR SUPERFAMILY PROTEIN"/>
    <property type="match status" value="1"/>
</dbReference>
<comment type="caution">
    <text evidence="6">The sequence shown here is derived from an EMBL/GenBank/DDBJ whole genome shotgun (WGS) entry which is preliminary data.</text>
</comment>
<keyword evidence="1 4" id="KW-0812">Transmembrane</keyword>
<keyword evidence="3 4" id="KW-0472">Membrane</keyword>
<evidence type="ECO:0000256" key="2">
    <source>
        <dbReference type="ARBA" id="ARBA00022989"/>
    </source>
</evidence>
<feature type="domain" description="Major facilitator superfamily (MFS) profile" evidence="5">
    <location>
        <begin position="1"/>
        <end position="395"/>
    </location>
</feature>
<keyword evidence="7" id="KW-1185">Reference proteome</keyword>
<evidence type="ECO:0000256" key="4">
    <source>
        <dbReference type="SAM" id="Phobius"/>
    </source>
</evidence>
<evidence type="ECO:0000256" key="3">
    <source>
        <dbReference type="ARBA" id="ARBA00023136"/>
    </source>
</evidence>
<feature type="transmembrane region" description="Helical" evidence="4">
    <location>
        <begin position="99"/>
        <end position="121"/>
    </location>
</feature>
<dbReference type="Proteomes" id="UP000604737">
    <property type="component" value="Unassembled WGS sequence"/>
</dbReference>
<evidence type="ECO:0000313" key="7">
    <source>
        <dbReference type="Proteomes" id="UP000604737"/>
    </source>
</evidence>
<reference evidence="7" key="1">
    <citation type="journal article" date="2019" name="Int. J. Syst. Evol. Microbiol.">
        <title>The Global Catalogue of Microorganisms (GCM) 10K type strain sequencing project: providing services to taxonomists for standard genome sequencing and annotation.</title>
        <authorList>
            <consortium name="The Broad Institute Genomics Platform"/>
            <consortium name="The Broad Institute Genome Sequencing Center for Infectious Disease"/>
            <person name="Wu L."/>
            <person name="Ma J."/>
        </authorList>
    </citation>
    <scope>NUCLEOTIDE SEQUENCE [LARGE SCALE GENOMIC DNA]</scope>
    <source>
        <strain evidence="7">KCTC 23701</strain>
    </source>
</reference>
<dbReference type="InterPro" id="IPR036259">
    <property type="entry name" value="MFS_trans_sf"/>
</dbReference>
<dbReference type="RefSeq" id="WP_189461252.1">
    <property type="nucleotide sequence ID" value="NZ_BMYO01000006.1"/>
</dbReference>
<accession>A0ABQ3H4W8</accession>
<feature type="transmembrane region" description="Helical" evidence="4">
    <location>
        <begin position="303"/>
        <end position="328"/>
    </location>
</feature>
<evidence type="ECO:0000313" key="6">
    <source>
        <dbReference type="EMBL" id="GHD65123.1"/>
    </source>
</evidence>
<dbReference type="Gene3D" id="1.20.1250.20">
    <property type="entry name" value="MFS general substrate transporter like domains"/>
    <property type="match status" value="1"/>
</dbReference>
<dbReference type="SUPFAM" id="SSF103473">
    <property type="entry name" value="MFS general substrate transporter"/>
    <property type="match status" value="1"/>
</dbReference>
<dbReference type="EMBL" id="BMYO01000006">
    <property type="protein sequence ID" value="GHD65123.1"/>
    <property type="molecule type" value="Genomic_DNA"/>
</dbReference>
<feature type="transmembrane region" description="Helical" evidence="4">
    <location>
        <begin position="254"/>
        <end position="272"/>
    </location>
</feature>
<evidence type="ECO:0000259" key="5">
    <source>
        <dbReference type="PROSITE" id="PS50850"/>
    </source>
</evidence>
<feature type="transmembrane region" description="Helical" evidence="4">
    <location>
        <begin position="223"/>
        <end position="248"/>
    </location>
</feature>
<feature type="transmembrane region" description="Helical" evidence="4">
    <location>
        <begin position="367"/>
        <end position="387"/>
    </location>
</feature>
<feature type="transmembrane region" description="Helical" evidence="4">
    <location>
        <begin position="340"/>
        <end position="361"/>
    </location>
</feature>
<dbReference type="PROSITE" id="PS50850">
    <property type="entry name" value="MFS"/>
    <property type="match status" value="1"/>
</dbReference>
<keyword evidence="2 4" id="KW-1133">Transmembrane helix</keyword>
<dbReference type="Pfam" id="PF07690">
    <property type="entry name" value="MFS_1"/>
    <property type="match status" value="2"/>
</dbReference>
<feature type="transmembrane region" description="Helical" evidence="4">
    <location>
        <begin position="160"/>
        <end position="185"/>
    </location>
</feature>
<proteinExistence type="predicted"/>
<dbReference type="InterPro" id="IPR020846">
    <property type="entry name" value="MFS_dom"/>
</dbReference>
<feature type="transmembrane region" description="Helical" evidence="4">
    <location>
        <begin position="277"/>
        <end position="297"/>
    </location>
</feature>
<dbReference type="InterPro" id="IPR011701">
    <property type="entry name" value="MFS"/>
</dbReference>
<feature type="transmembrane region" description="Helical" evidence="4">
    <location>
        <begin position="74"/>
        <end position="93"/>
    </location>
</feature>
<gene>
    <name evidence="6" type="ORF">GCM10007350_25360</name>
</gene>
<feature type="transmembrane region" description="Helical" evidence="4">
    <location>
        <begin position="133"/>
        <end position="154"/>
    </location>
</feature>
<feature type="transmembrane region" description="Helical" evidence="4">
    <location>
        <begin position="45"/>
        <end position="67"/>
    </location>
</feature>
<protein>
    <submittedName>
        <fullName evidence="6">MFS transporter</fullName>
    </submittedName>
</protein>
<feature type="transmembrane region" description="Helical" evidence="4">
    <location>
        <begin position="12"/>
        <end position="39"/>
    </location>
</feature>